<organism evidence="2 3">
    <name type="scientific">Glossina pallidipes</name>
    <name type="common">Tsetse fly</name>
    <dbReference type="NCBI Taxonomy" id="7398"/>
    <lineage>
        <taxon>Eukaryota</taxon>
        <taxon>Metazoa</taxon>
        <taxon>Ecdysozoa</taxon>
        <taxon>Arthropoda</taxon>
        <taxon>Hexapoda</taxon>
        <taxon>Insecta</taxon>
        <taxon>Pterygota</taxon>
        <taxon>Neoptera</taxon>
        <taxon>Endopterygota</taxon>
        <taxon>Diptera</taxon>
        <taxon>Brachycera</taxon>
        <taxon>Muscomorpha</taxon>
        <taxon>Hippoboscoidea</taxon>
        <taxon>Glossinidae</taxon>
        <taxon>Glossina</taxon>
    </lineage>
</organism>
<reference evidence="3" key="1">
    <citation type="submission" date="2014-03" db="EMBL/GenBank/DDBJ databases">
        <authorList>
            <person name="Aksoy S."/>
            <person name="Warren W."/>
            <person name="Wilson R.K."/>
        </authorList>
    </citation>
    <scope>NUCLEOTIDE SEQUENCE [LARGE SCALE GENOMIC DNA]</scope>
    <source>
        <strain evidence="3">IAEA</strain>
    </source>
</reference>
<reference evidence="2" key="2">
    <citation type="submission" date="2020-05" db="UniProtKB">
        <authorList>
            <consortium name="EnsemblMetazoa"/>
        </authorList>
    </citation>
    <scope>IDENTIFICATION</scope>
    <source>
        <strain evidence="2">IAEA</strain>
    </source>
</reference>
<dbReference type="VEuPathDB" id="VectorBase:GPAI021459"/>
<protein>
    <submittedName>
        <fullName evidence="2">Uncharacterized protein</fullName>
    </submittedName>
</protein>
<evidence type="ECO:0000256" key="1">
    <source>
        <dbReference type="SAM" id="MobiDB-lite"/>
    </source>
</evidence>
<feature type="compositionally biased region" description="Polar residues" evidence="1">
    <location>
        <begin position="31"/>
        <end position="43"/>
    </location>
</feature>
<feature type="region of interest" description="Disordered" evidence="1">
    <location>
        <begin position="1"/>
        <end position="53"/>
    </location>
</feature>
<dbReference type="Proteomes" id="UP000092445">
    <property type="component" value="Unassembled WGS sequence"/>
</dbReference>
<feature type="region of interest" description="Disordered" evidence="1">
    <location>
        <begin position="91"/>
        <end position="110"/>
    </location>
</feature>
<keyword evidence="3" id="KW-1185">Reference proteome</keyword>
<dbReference type="AlphaFoldDB" id="A0A1A9ZQ14"/>
<proteinExistence type="predicted"/>
<name>A0A1A9ZQ14_GLOPL</name>
<evidence type="ECO:0000313" key="2">
    <source>
        <dbReference type="EnsemblMetazoa" id="GPAI021459-PA"/>
    </source>
</evidence>
<evidence type="ECO:0000313" key="3">
    <source>
        <dbReference type="Proteomes" id="UP000092445"/>
    </source>
</evidence>
<sequence length="110" mass="12029">MQSCVNVTTIQRTLSSKRSTEKVHSRHGHQDWQQPQANVEKNLTSSTSCSSSSFNANVHNFKNNGDDSKNQKYGATATTTALPAMDINVSKNKRGAATKCKAKTRGKSEE</sequence>
<feature type="compositionally biased region" description="Polar residues" evidence="1">
    <location>
        <begin position="1"/>
        <end position="17"/>
    </location>
</feature>
<dbReference type="EnsemblMetazoa" id="GPAI021459-RA">
    <property type="protein sequence ID" value="GPAI021459-PA"/>
    <property type="gene ID" value="GPAI021459"/>
</dbReference>
<feature type="compositionally biased region" description="Low complexity" evidence="1">
    <location>
        <begin position="44"/>
        <end position="53"/>
    </location>
</feature>
<accession>A0A1A9ZQ14</accession>